<keyword evidence="1" id="KW-0805">Transcription regulation</keyword>
<reference evidence="7" key="2">
    <citation type="journal article" date="2016" name="Genome Announc.">
        <title>Draft Genome Sequences of Two Novel Amoeba-Resistant Intranuclear Bacteria, 'Candidatus Berkiella cookevillensis' and 'Candidatus Berkiella aquae'.</title>
        <authorList>
            <person name="Mehari Y.T."/>
            <person name="Arivett B.A."/>
            <person name="Farone A.L."/>
            <person name="Gunderson J.H."/>
            <person name="Farone M.B."/>
        </authorList>
    </citation>
    <scope>NUCLEOTIDE SEQUENCE</scope>
    <source>
        <strain evidence="7">HT99</strain>
    </source>
</reference>
<dbReference type="PROSITE" id="PS50977">
    <property type="entry name" value="HTH_TETR_2"/>
    <property type="match status" value="1"/>
</dbReference>
<keyword evidence="2 4" id="KW-0238">DNA-binding</keyword>
<dbReference type="Pfam" id="PF00440">
    <property type="entry name" value="TetR_N"/>
    <property type="match status" value="1"/>
</dbReference>
<accession>A0A0Q9YJR9</accession>
<dbReference type="InterPro" id="IPR009057">
    <property type="entry name" value="Homeodomain-like_sf"/>
</dbReference>
<dbReference type="EMBL" id="LKAJ02000001">
    <property type="protein sequence ID" value="MCS5710119.1"/>
    <property type="molecule type" value="Genomic_DNA"/>
</dbReference>
<reference evidence="6" key="1">
    <citation type="submission" date="2015-09" db="EMBL/GenBank/DDBJ databases">
        <title>Draft Genome Sequences of Two Novel Amoeba-resistant Intranuclear Bacteria, Candidatus Berkiella cookevillensis and Candidatus Berkiella aquae.</title>
        <authorList>
            <person name="Mehari Y.T."/>
            <person name="Arivett B.A."/>
            <person name="Farone A.L."/>
            <person name="Gunderson J.H."/>
            <person name="Farone M.B."/>
        </authorList>
    </citation>
    <scope>NUCLEOTIDE SEQUENCE [LARGE SCALE GENOMIC DNA]</scope>
    <source>
        <strain evidence="6">HT99</strain>
    </source>
</reference>
<sequence length="188" mass="21603">MPRARRNDKRERLIQAADKLIYEQTFHTTTLADIAKLADVPLGNVYYYFKTKEAIMDAVLQKRTNEWRSLFQQWEQIPDVKQRLCALLDHNATQSETLARFGCVIGSLCQELGKQGGILSNAASKLMSDILKWIESQFNELGQGERSYQLASYFLSGIQGMNLLTLTFKEPQYMQKQSQSLQEWLATV</sequence>
<dbReference type="InterPro" id="IPR036271">
    <property type="entry name" value="Tet_transcr_reg_TetR-rel_C_sf"/>
</dbReference>
<dbReference type="PANTHER" id="PTHR47506">
    <property type="entry name" value="TRANSCRIPTIONAL REGULATORY PROTEIN"/>
    <property type="match status" value="1"/>
</dbReference>
<name>A0A0Q9YJR9_9GAMM</name>
<dbReference type="AlphaFoldDB" id="A0A0Q9YJR9"/>
<dbReference type="InterPro" id="IPR001647">
    <property type="entry name" value="HTH_TetR"/>
</dbReference>
<dbReference type="Gene3D" id="1.10.357.10">
    <property type="entry name" value="Tetracycline Repressor, domain 2"/>
    <property type="match status" value="1"/>
</dbReference>
<dbReference type="PATRIC" id="fig|1590043.3.peg.1883"/>
<feature type="domain" description="HTH tetR-type" evidence="5">
    <location>
        <begin position="7"/>
        <end position="67"/>
    </location>
</feature>
<evidence type="ECO:0000313" key="7">
    <source>
        <dbReference type="EMBL" id="MCS5710119.1"/>
    </source>
</evidence>
<evidence type="ECO:0000256" key="2">
    <source>
        <dbReference type="ARBA" id="ARBA00023125"/>
    </source>
</evidence>
<reference evidence="7" key="3">
    <citation type="submission" date="2021-06" db="EMBL/GenBank/DDBJ databases">
        <title>Genomic Description and Analysis of Intracellular Bacteria, Candidatus Berkiella cookevillensis and Candidatus Berkiella aquae.</title>
        <authorList>
            <person name="Kidane D.T."/>
            <person name="Mehari Y.T."/>
            <person name="Rice F.C."/>
            <person name="Arivett B.A."/>
            <person name="Farone A.L."/>
            <person name="Berk S.G."/>
            <person name="Farone M.B."/>
        </authorList>
    </citation>
    <scope>NUCLEOTIDE SEQUENCE</scope>
    <source>
        <strain evidence="7">HT99</strain>
    </source>
</reference>
<protein>
    <submittedName>
        <fullName evidence="6">HTH-type transcriptional repressor NemR</fullName>
    </submittedName>
    <submittedName>
        <fullName evidence="7">TetR/AcrR family transcriptional regulator</fullName>
    </submittedName>
</protein>
<keyword evidence="8" id="KW-1185">Reference proteome</keyword>
<dbReference type="SUPFAM" id="SSF46689">
    <property type="entry name" value="Homeodomain-like"/>
    <property type="match status" value="1"/>
</dbReference>
<keyword evidence="3" id="KW-0804">Transcription</keyword>
<dbReference type="PANTHER" id="PTHR47506:SF6">
    <property type="entry name" value="HTH-TYPE TRANSCRIPTIONAL REPRESSOR NEMR"/>
    <property type="match status" value="1"/>
</dbReference>
<evidence type="ECO:0000256" key="3">
    <source>
        <dbReference type="ARBA" id="ARBA00023163"/>
    </source>
</evidence>
<dbReference type="OrthoDB" id="4541465at2"/>
<evidence type="ECO:0000313" key="6">
    <source>
        <dbReference type="EMBL" id="KRG20925.1"/>
    </source>
</evidence>
<evidence type="ECO:0000256" key="1">
    <source>
        <dbReference type="ARBA" id="ARBA00023015"/>
    </source>
</evidence>
<dbReference type="EMBL" id="LKAJ01000007">
    <property type="protein sequence ID" value="KRG20925.1"/>
    <property type="molecule type" value="Genomic_DNA"/>
</dbReference>
<dbReference type="SUPFAM" id="SSF48498">
    <property type="entry name" value="Tetracyclin repressor-like, C-terminal domain"/>
    <property type="match status" value="1"/>
</dbReference>
<dbReference type="Proteomes" id="UP000051497">
    <property type="component" value="Unassembled WGS sequence"/>
</dbReference>
<dbReference type="PRINTS" id="PR00455">
    <property type="entry name" value="HTHTETR"/>
</dbReference>
<gene>
    <name evidence="6" type="primary">nemR_3</name>
    <name evidence="7" type="ORF">HT99x_001620</name>
    <name evidence="6" type="ORF">HT99x_01845</name>
</gene>
<evidence type="ECO:0000313" key="8">
    <source>
        <dbReference type="Proteomes" id="UP000051497"/>
    </source>
</evidence>
<dbReference type="RefSeq" id="WP_075066473.1">
    <property type="nucleotide sequence ID" value="NZ_LKAJ02000001.1"/>
</dbReference>
<proteinExistence type="predicted"/>
<evidence type="ECO:0000259" key="5">
    <source>
        <dbReference type="PROSITE" id="PS50977"/>
    </source>
</evidence>
<comment type="caution">
    <text evidence="6">The sequence shown here is derived from an EMBL/GenBank/DDBJ whole genome shotgun (WGS) entry which is preliminary data.</text>
</comment>
<organism evidence="6">
    <name type="scientific">Candidatus Berkiella aquae</name>
    <dbReference type="NCBI Taxonomy" id="295108"/>
    <lineage>
        <taxon>Bacteria</taxon>
        <taxon>Pseudomonadati</taxon>
        <taxon>Pseudomonadota</taxon>
        <taxon>Gammaproteobacteria</taxon>
        <taxon>Candidatus Berkiellales</taxon>
        <taxon>Candidatus Berkiellaceae</taxon>
        <taxon>Candidatus Berkiella</taxon>
    </lineage>
</organism>
<dbReference type="STRING" id="295108.HT99x_01845"/>
<dbReference type="GO" id="GO:0003677">
    <property type="term" value="F:DNA binding"/>
    <property type="evidence" value="ECO:0007669"/>
    <property type="project" value="UniProtKB-UniRule"/>
</dbReference>
<feature type="DNA-binding region" description="H-T-H motif" evidence="4">
    <location>
        <begin position="30"/>
        <end position="49"/>
    </location>
</feature>
<evidence type="ECO:0000256" key="4">
    <source>
        <dbReference type="PROSITE-ProRule" id="PRU00335"/>
    </source>
</evidence>